<evidence type="ECO:0000256" key="1">
    <source>
        <dbReference type="SAM" id="Phobius"/>
    </source>
</evidence>
<comment type="caution">
    <text evidence="2">The sequence shown here is derived from an EMBL/GenBank/DDBJ whole genome shotgun (WGS) entry which is preliminary data.</text>
</comment>
<dbReference type="InterPro" id="IPR023833">
    <property type="entry name" value="Signal_pept_SipW-depend-type"/>
</dbReference>
<organism evidence="2 3">
    <name type="scientific">Dietzia maris</name>
    <dbReference type="NCBI Taxonomy" id="37915"/>
    <lineage>
        <taxon>Bacteria</taxon>
        <taxon>Bacillati</taxon>
        <taxon>Actinomycetota</taxon>
        <taxon>Actinomycetes</taxon>
        <taxon>Mycobacteriales</taxon>
        <taxon>Dietziaceae</taxon>
        <taxon>Dietzia</taxon>
    </lineage>
</organism>
<name>A0AAE4TZ86_9ACTN</name>
<proteinExistence type="predicted"/>
<keyword evidence="1" id="KW-1133">Transmembrane helix</keyword>
<dbReference type="AlphaFoldDB" id="A0AAE4TZ86"/>
<protein>
    <submittedName>
        <fullName evidence="2">SipW-dependent-type signal peptide-containing protein</fullName>
    </submittedName>
</protein>
<keyword evidence="1" id="KW-0812">Transmembrane</keyword>
<reference evidence="2" key="1">
    <citation type="submission" date="2023-10" db="EMBL/GenBank/DDBJ databases">
        <title>Development of a sustainable strategy for remediation of hydrocarbon-contaminated territories based on the waste exchange concept.</title>
        <authorList>
            <person name="Krivoruchko A."/>
        </authorList>
    </citation>
    <scope>NUCLEOTIDE SEQUENCE</scope>
    <source>
        <strain evidence="2">IEGM 1175</strain>
    </source>
</reference>
<dbReference type="NCBIfam" id="TIGR04088">
    <property type="entry name" value="cognate_SipW"/>
    <property type="match status" value="1"/>
</dbReference>
<evidence type="ECO:0000313" key="3">
    <source>
        <dbReference type="Proteomes" id="UP001185873"/>
    </source>
</evidence>
<feature type="transmembrane region" description="Helical" evidence="1">
    <location>
        <begin position="21"/>
        <end position="42"/>
    </location>
</feature>
<evidence type="ECO:0000313" key="2">
    <source>
        <dbReference type="EMBL" id="MDV6298620.1"/>
    </source>
</evidence>
<keyword evidence="1" id="KW-0472">Membrane</keyword>
<gene>
    <name evidence="2" type="ORF">R3P82_05795</name>
</gene>
<dbReference type="EMBL" id="JAWLKJ010000001">
    <property type="protein sequence ID" value="MDV6298620.1"/>
    <property type="molecule type" value="Genomic_DNA"/>
</dbReference>
<sequence>MSTAPQTPQPAAKNQNRRKKVRAVMASGLVLGVGAAVTLAAWSDTVWGEGTFGTENTSFNIDGSFDGGSSWAAHVASDGEGANGPGAMTFAQGANKLIPNEPVYQLVGLLETEGNLGADIVLDRAKSDTSPLAQHVSVGVADVGTSQTAPKCDNSVTFTKTATIGADPGTMLSTEIAAEGYRWVCFSATLADGAPLEVGDKLSDAILWEFTATSKDPVA</sequence>
<accession>A0AAE4TZ86</accession>
<dbReference type="Proteomes" id="UP001185873">
    <property type="component" value="Unassembled WGS sequence"/>
</dbReference>
<dbReference type="RefSeq" id="WP_317468971.1">
    <property type="nucleotide sequence ID" value="NZ_JAWLKJ010000001.1"/>
</dbReference>